<evidence type="ECO:0000256" key="3">
    <source>
        <dbReference type="ARBA" id="ARBA00005046"/>
    </source>
</evidence>
<dbReference type="GO" id="GO:0005829">
    <property type="term" value="C:cytosol"/>
    <property type="evidence" value="ECO:0007669"/>
    <property type="project" value="TreeGrafter"/>
</dbReference>
<dbReference type="AlphaFoldDB" id="A0A3G9IZU9"/>
<dbReference type="NCBIfam" id="TIGR00177">
    <property type="entry name" value="molyb_syn"/>
    <property type="match status" value="1"/>
</dbReference>
<dbReference type="PANTHER" id="PTHR10192:SF5">
    <property type="entry name" value="GEPHYRIN"/>
    <property type="match status" value="1"/>
</dbReference>
<dbReference type="InterPro" id="IPR036135">
    <property type="entry name" value="MoeA_linker/N_sf"/>
</dbReference>
<dbReference type="InterPro" id="IPR038987">
    <property type="entry name" value="MoeA-like"/>
</dbReference>
<dbReference type="Gene3D" id="3.90.105.10">
    <property type="entry name" value="Molybdopterin biosynthesis moea protein, domain 2"/>
    <property type="match status" value="1"/>
</dbReference>
<comment type="cofactor">
    <cofactor evidence="1 11">
        <name>Mg(2+)</name>
        <dbReference type="ChEBI" id="CHEBI:18420"/>
    </cofactor>
</comment>
<name>A0A3G9IZU9_9ACTN</name>
<comment type="similarity">
    <text evidence="4 11">Belongs to the MoeA family.</text>
</comment>
<keyword evidence="9 11" id="KW-0501">Molybdenum cofactor biosynthesis</keyword>
<dbReference type="InterPro" id="IPR005110">
    <property type="entry name" value="MoeA_linker/N"/>
</dbReference>
<keyword evidence="14" id="KW-1185">Reference proteome</keyword>
<gene>
    <name evidence="13" type="primary">moeA</name>
    <name evidence="13" type="ORF">Back2_11850</name>
</gene>
<dbReference type="SUPFAM" id="SSF53218">
    <property type="entry name" value="Molybdenum cofactor biosynthesis proteins"/>
    <property type="match status" value="1"/>
</dbReference>
<evidence type="ECO:0000259" key="12">
    <source>
        <dbReference type="SMART" id="SM00852"/>
    </source>
</evidence>
<dbReference type="EMBL" id="AP019307">
    <property type="protein sequence ID" value="BBH16898.1"/>
    <property type="molecule type" value="Genomic_DNA"/>
</dbReference>
<evidence type="ECO:0000256" key="8">
    <source>
        <dbReference type="ARBA" id="ARBA00022842"/>
    </source>
</evidence>
<dbReference type="Pfam" id="PF00994">
    <property type="entry name" value="MoCF_biosynth"/>
    <property type="match status" value="1"/>
</dbReference>
<proteinExistence type="inferred from homology"/>
<comment type="catalytic activity">
    <reaction evidence="10">
        <text>adenylyl-molybdopterin + molybdate = Mo-molybdopterin + AMP + H(+)</text>
        <dbReference type="Rhea" id="RHEA:35047"/>
        <dbReference type="ChEBI" id="CHEBI:15378"/>
        <dbReference type="ChEBI" id="CHEBI:36264"/>
        <dbReference type="ChEBI" id="CHEBI:62727"/>
        <dbReference type="ChEBI" id="CHEBI:71302"/>
        <dbReference type="ChEBI" id="CHEBI:456215"/>
        <dbReference type="EC" id="2.10.1.1"/>
    </reaction>
</comment>
<reference evidence="13 14" key="1">
    <citation type="submission" date="2018-11" db="EMBL/GenBank/DDBJ databases">
        <title>Complete genome sequence of Nocardioides baekrokdamisoli strain KCTC 39748.</title>
        <authorList>
            <person name="Kang S.W."/>
            <person name="Lee K.C."/>
            <person name="Kim K.K."/>
            <person name="Kim J.S."/>
            <person name="Kim D.S."/>
            <person name="Ko S.H."/>
            <person name="Yang S.H."/>
            <person name="Shin Y.K."/>
            <person name="Lee J.S."/>
        </authorList>
    </citation>
    <scope>NUCLEOTIDE SEQUENCE [LARGE SCALE GENOMIC DNA]</scope>
    <source>
        <strain evidence="13 14">KCTC 39748</strain>
    </source>
</reference>
<comment type="function">
    <text evidence="2 11">Catalyzes the insertion of molybdate into adenylated molybdopterin with the concomitant release of AMP.</text>
</comment>
<evidence type="ECO:0000256" key="7">
    <source>
        <dbReference type="ARBA" id="ARBA00022723"/>
    </source>
</evidence>
<dbReference type="FunFam" id="3.40.980.10:FF:000004">
    <property type="entry name" value="Molybdopterin molybdenumtransferase"/>
    <property type="match status" value="1"/>
</dbReference>
<dbReference type="PANTHER" id="PTHR10192">
    <property type="entry name" value="MOLYBDOPTERIN BIOSYNTHESIS PROTEIN"/>
    <property type="match status" value="1"/>
</dbReference>
<dbReference type="OrthoDB" id="9804758at2"/>
<dbReference type="Gene3D" id="3.40.980.10">
    <property type="entry name" value="MoaB/Mog-like domain"/>
    <property type="match status" value="1"/>
</dbReference>
<protein>
    <recommendedName>
        <fullName evidence="11">Molybdopterin molybdenumtransferase</fullName>
        <ecNumber evidence="11">2.10.1.1</ecNumber>
    </recommendedName>
</protein>
<accession>A0A3G9IZU9</accession>
<comment type="pathway">
    <text evidence="3 11">Cofactor biosynthesis; molybdopterin biosynthesis.</text>
</comment>
<evidence type="ECO:0000256" key="9">
    <source>
        <dbReference type="ARBA" id="ARBA00023150"/>
    </source>
</evidence>
<dbReference type="Gene3D" id="2.40.340.10">
    <property type="entry name" value="MoeA, C-terminal, domain IV"/>
    <property type="match status" value="1"/>
</dbReference>
<dbReference type="EC" id="2.10.1.1" evidence="11"/>
<dbReference type="SMART" id="SM00852">
    <property type="entry name" value="MoCF_biosynth"/>
    <property type="match status" value="1"/>
</dbReference>
<evidence type="ECO:0000256" key="4">
    <source>
        <dbReference type="ARBA" id="ARBA00010763"/>
    </source>
</evidence>
<dbReference type="InterPro" id="IPR036425">
    <property type="entry name" value="MoaB/Mog-like_dom_sf"/>
</dbReference>
<feature type="domain" description="MoaB/Mog" evidence="12">
    <location>
        <begin position="173"/>
        <end position="308"/>
    </location>
</feature>
<dbReference type="CDD" id="cd00887">
    <property type="entry name" value="MoeA"/>
    <property type="match status" value="1"/>
</dbReference>
<dbReference type="GO" id="GO:0006777">
    <property type="term" value="P:Mo-molybdopterin cofactor biosynthetic process"/>
    <property type="evidence" value="ECO:0007669"/>
    <property type="project" value="UniProtKB-UniRule"/>
</dbReference>
<dbReference type="UniPathway" id="UPA00344"/>
<evidence type="ECO:0000256" key="10">
    <source>
        <dbReference type="ARBA" id="ARBA00047317"/>
    </source>
</evidence>
<evidence type="ECO:0000256" key="2">
    <source>
        <dbReference type="ARBA" id="ARBA00002901"/>
    </source>
</evidence>
<dbReference type="GO" id="GO:0046872">
    <property type="term" value="F:metal ion binding"/>
    <property type="evidence" value="ECO:0007669"/>
    <property type="project" value="UniProtKB-UniRule"/>
</dbReference>
<keyword evidence="6 11" id="KW-0808">Transferase</keyword>
<evidence type="ECO:0000256" key="1">
    <source>
        <dbReference type="ARBA" id="ARBA00001946"/>
    </source>
</evidence>
<keyword evidence="8 11" id="KW-0460">Magnesium</keyword>
<dbReference type="Gene3D" id="2.170.190.11">
    <property type="entry name" value="Molybdopterin biosynthesis moea protein, domain 3"/>
    <property type="match status" value="1"/>
</dbReference>
<dbReference type="Pfam" id="PF03454">
    <property type="entry name" value="MoeA_C"/>
    <property type="match status" value="1"/>
</dbReference>
<dbReference type="Proteomes" id="UP000271573">
    <property type="component" value="Chromosome"/>
</dbReference>
<dbReference type="Pfam" id="PF03453">
    <property type="entry name" value="MoeA_N"/>
    <property type="match status" value="1"/>
</dbReference>
<evidence type="ECO:0000256" key="11">
    <source>
        <dbReference type="RuleBase" id="RU365090"/>
    </source>
</evidence>
<evidence type="ECO:0000256" key="5">
    <source>
        <dbReference type="ARBA" id="ARBA00022505"/>
    </source>
</evidence>
<dbReference type="InterPro" id="IPR001453">
    <property type="entry name" value="MoaB/Mog_dom"/>
</dbReference>
<organism evidence="13 14">
    <name type="scientific">Nocardioides baekrokdamisoli</name>
    <dbReference type="NCBI Taxonomy" id="1804624"/>
    <lineage>
        <taxon>Bacteria</taxon>
        <taxon>Bacillati</taxon>
        <taxon>Actinomycetota</taxon>
        <taxon>Actinomycetes</taxon>
        <taxon>Propionibacteriales</taxon>
        <taxon>Nocardioidaceae</taxon>
        <taxon>Nocardioides</taxon>
    </lineage>
</organism>
<evidence type="ECO:0000313" key="13">
    <source>
        <dbReference type="EMBL" id="BBH16898.1"/>
    </source>
</evidence>
<dbReference type="SUPFAM" id="SSF63882">
    <property type="entry name" value="MoeA N-terminal region -like"/>
    <property type="match status" value="1"/>
</dbReference>
<keyword evidence="5 11" id="KW-0500">Molybdenum</keyword>
<dbReference type="GO" id="GO:0061599">
    <property type="term" value="F:molybdopterin molybdotransferase activity"/>
    <property type="evidence" value="ECO:0007669"/>
    <property type="project" value="UniProtKB-UniRule"/>
</dbReference>
<dbReference type="RefSeq" id="WP_125567636.1">
    <property type="nucleotide sequence ID" value="NZ_AP019307.1"/>
</dbReference>
<dbReference type="InterPro" id="IPR036688">
    <property type="entry name" value="MoeA_C_domain_IV_sf"/>
</dbReference>
<evidence type="ECO:0000313" key="14">
    <source>
        <dbReference type="Proteomes" id="UP000271573"/>
    </source>
</evidence>
<dbReference type="InterPro" id="IPR005111">
    <property type="entry name" value="MoeA_C_domain_IV"/>
</dbReference>
<sequence>MLSPQEYLEQILRDLTANAPIQSPLRTARGTVLAEDVRTPIPLPIFDNSAMDGYALRLADLTGTTLPVAGESAAGSATATLPPGCAMKVMTGAPIPIGADCVVPYEATDRGTVSVTISERPTLGAHIRRQGEDLQIGDVVAPRGAVLTPRHMAAIAAVGIGEVVAHATPMRVSVVSTGAELRQPGEDLTDGAIYESNSLMLAELVRGLRAEAETSSVTDDPELLLEHLTRQATHSDLIITTGGVSAGDYDVVKAALAPLGIWFGPVAMQPGKPQGFGRLNGTPILCLPGNPVSAYVSFVLFVRPALRKLMGHPDPVGHPIRARLAHEMTSPAGKTQFLRGAYADGIVSQVRGPGSHLIGALAAANALVEIPAEATILAAGTDVNVWLMETD</sequence>
<dbReference type="SUPFAM" id="SSF63867">
    <property type="entry name" value="MoeA C-terminal domain-like"/>
    <property type="match status" value="1"/>
</dbReference>
<evidence type="ECO:0000256" key="6">
    <source>
        <dbReference type="ARBA" id="ARBA00022679"/>
    </source>
</evidence>
<dbReference type="KEGG" id="nbe:Back2_11850"/>
<keyword evidence="7 11" id="KW-0479">Metal-binding</keyword>
<dbReference type="NCBIfam" id="NF045515">
    <property type="entry name" value="Glp_gephyrin"/>
    <property type="match status" value="1"/>
</dbReference>